<accession>A0AA88TGL7</accession>
<keyword evidence="3" id="KW-1185">Reference proteome</keyword>
<evidence type="ECO:0000256" key="1">
    <source>
        <dbReference type="SAM" id="MobiDB-lite"/>
    </source>
</evidence>
<dbReference type="EMBL" id="JAUYZG010000019">
    <property type="protein sequence ID" value="KAK2878936.1"/>
    <property type="molecule type" value="Genomic_DNA"/>
</dbReference>
<protein>
    <submittedName>
        <fullName evidence="2">Uncharacterized protein</fullName>
    </submittedName>
</protein>
<feature type="region of interest" description="Disordered" evidence="1">
    <location>
        <begin position="82"/>
        <end position="121"/>
    </location>
</feature>
<organism evidence="2 3">
    <name type="scientific">Cirrhinus molitorella</name>
    <name type="common">mud carp</name>
    <dbReference type="NCBI Taxonomy" id="172907"/>
    <lineage>
        <taxon>Eukaryota</taxon>
        <taxon>Metazoa</taxon>
        <taxon>Chordata</taxon>
        <taxon>Craniata</taxon>
        <taxon>Vertebrata</taxon>
        <taxon>Euteleostomi</taxon>
        <taxon>Actinopterygii</taxon>
        <taxon>Neopterygii</taxon>
        <taxon>Teleostei</taxon>
        <taxon>Ostariophysi</taxon>
        <taxon>Cypriniformes</taxon>
        <taxon>Cyprinidae</taxon>
        <taxon>Labeoninae</taxon>
        <taxon>Labeonini</taxon>
        <taxon>Cirrhinus</taxon>
    </lineage>
</organism>
<evidence type="ECO:0000313" key="3">
    <source>
        <dbReference type="Proteomes" id="UP001187343"/>
    </source>
</evidence>
<proteinExistence type="predicted"/>
<comment type="caution">
    <text evidence="2">The sequence shown here is derived from an EMBL/GenBank/DDBJ whole genome shotgun (WGS) entry which is preliminary data.</text>
</comment>
<name>A0AA88TGL7_9TELE</name>
<gene>
    <name evidence="2" type="ORF">Q8A67_019727</name>
</gene>
<dbReference type="Proteomes" id="UP001187343">
    <property type="component" value="Unassembled WGS sequence"/>
</dbReference>
<evidence type="ECO:0000313" key="2">
    <source>
        <dbReference type="EMBL" id="KAK2878936.1"/>
    </source>
</evidence>
<sequence>MEHDSNPPEPTLAPRKGENMPLCPAITGIVSDSVHCTVRLCARTSCLSPTGWKGWKIADFPEEQTVPAGPIKAICSVRPCLSAPPSSGKTSRRPPPHHRTPAPYRRPMARVPKVPGPVGPP</sequence>
<reference evidence="2" key="1">
    <citation type="submission" date="2023-08" db="EMBL/GenBank/DDBJ databases">
        <title>Chromosome-level Genome Assembly of mud carp (Cirrhinus molitorella).</title>
        <authorList>
            <person name="Liu H."/>
        </authorList>
    </citation>
    <scope>NUCLEOTIDE SEQUENCE</scope>
    <source>
        <strain evidence="2">Prfri</strain>
        <tissue evidence="2">Muscle</tissue>
    </source>
</reference>
<dbReference type="AlphaFoldDB" id="A0AA88TGL7"/>
<feature type="compositionally biased region" description="Basic residues" evidence="1">
    <location>
        <begin position="90"/>
        <end position="100"/>
    </location>
</feature>